<evidence type="ECO:0000313" key="2">
    <source>
        <dbReference type="EMBL" id="PWB96560.1"/>
    </source>
</evidence>
<name>A0A2U1SY52_9MICO</name>
<dbReference type="AlphaFoldDB" id="A0A2U1SY52"/>
<keyword evidence="1" id="KW-0472">Membrane</keyword>
<reference evidence="3" key="1">
    <citation type="submission" date="2018-04" db="EMBL/GenBank/DDBJ databases">
        <authorList>
            <person name="Liu S."/>
            <person name="Wang Z."/>
            <person name="Li J."/>
        </authorList>
    </citation>
    <scope>NUCLEOTIDE SEQUENCE [LARGE SCALE GENOMIC DNA]</scope>
    <source>
        <strain evidence="3">S1194</strain>
    </source>
</reference>
<evidence type="ECO:0000313" key="3">
    <source>
        <dbReference type="Proteomes" id="UP000244978"/>
    </source>
</evidence>
<evidence type="ECO:0008006" key="4">
    <source>
        <dbReference type="Google" id="ProtNLM"/>
    </source>
</evidence>
<keyword evidence="3" id="KW-1185">Reference proteome</keyword>
<protein>
    <recommendedName>
        <fullName evidence="4">Cell division protein FtsL</fullName>
    </recommendedName>
</protein>
<feature type="transmembrane region" description="Helical" evidence="1">
    <location>
        <begin position="38"/>
        <end position="63"/>
    </location>
</feature>
<dbReference type="Proteomes" id="UP000244978">
    <property type="component" value="Unassembled WGS sequence"/>
</dbReference>
<accession>A0A2U1SY52</accession>
<comment type="caution">
    <text evidence="2">The sequence shown here is derived from an EMBL/GenBank/DDBJ whole genome shotgun (WGS) entry which is preliminary data.</text>
</comment>
<sequence length="200" mass="20401">MSDNLARVLPAPLPREPRRAPHIEIAPSRQQRRARPKLAYAIVIVAGLFAVLVSQLLLSIALADGAYEIAALQAEQKELNRDEQIATEALDVLNSPQNLAARAESLGMVSNDSAVYLDLASGAVKGVPQAARGDAGSVIGANGGLLIPNSLLQTVPDMGAAAGIAAAEAESADDAGASGLVGADASVPSYPNGLPAPITR</sequence>
<proteinExistence type="predicted"/>
<dbReference type="RefSeq" id="WP_108996726.1">
    <property type="nucleotide sequence ID" value="NZ_QEEX01000001.1"/>
</dbReference>
<keyword evidence="1" id="KW-1133">Transmembrane helix</keyword>
<evidence type="ECO:0000256" key="1">
    <source>
        <dbReference type="SAM" id="Phobius"/>
    </source>
</evidence>
<gene>
    <name evidence="2" type="ORF">DF220_00930</name>
</gene>
<dbReference type="EMBL" id="QEEX01000001">
    <property type="protein sequence ID" value="PWB96560.1"/>
    <property type="molecule type" value="Genomic_DNA"/>
</dbReference>
<organism evidence="2 3">
    <name type="scientific">Homoserinimonas hongtaonis</name>
    <dbReference type="NCBI Taxonomy" id="2079791"/>
    <lineage>
        <taxon>Bacteria</taxon>
        <taxon>Bacillati</taxon>
        <taxon>Actinomycetota</taxon>
        <taxon>Actinomycetes</taxon>
        <taxon>Micrococcales</taxon>
        <taxon>Microbacteriaceae</taxon>
        <taxon>Homoserinimonas</taxon>
    </lineage>
</organism>
<keyword evidence="1" id="KW-0812">Transmembrane</keyword>